<protein>
    <submittedName>
        <fullName evidence="1">Uncharacterized protein</fullName>
    </submittedName>
</protein>
<organism evidence="1 2">
    <name type="scientific">Mangrovivirga cuniculi</name>
    <dbReference type="NCBI Taxonomy" id="2715131"/>
    <lineage>
        <taxon>Bacteria</taxon>
        <taxon>Pseudomonadati</taxon>
        <taxon>Bacteroidota</taxon>
        <taxon>Cytophagia</taxon>
        <taxon>Cytophagales</taxon>
        <taxon>Mangrovivirgaceae</taxon>
        <taxon>Mangrovivirga</taxon>
    </lineage>
</organism>
<proteinExistence type="predicted"/>
<name>A0A4D7KAW1_9BACT</name>
<reference evidence="1 2" key="1">
    <citation type="submission" date="2018-04" db="EMBL/GenBank/DDBJ databases">
        <title>Complete genome uncultured novel isolate.</title>
        <authorList>
            <person name="Merlino G."/>
        </authorList>
    </citation>
    <scope>NUCLEOTIDE SEQUENCE [LARGE SCALE GENOMIC DNA]</scope>
    <source>
        <strain evidence="2">R1DC9</strain>
    </source>
</reference>
<gene>
    <name evidence="1" type="ORF">DCC35_18275</name>
</gene>
<sequence length="394" mass="46720">MGPTQGEIDEKYEIIRGKVSGPYHLLRIKGNLRVITEGSSFRSYDFFSSIYDEEEKENFSKLWRHYYNGIFIQDTVATYDSAYWISEVEKIKADTEVGDTLFRGKPIRFIISDKPEVEQFVTFKIEGQDGLFDLRDYLFDVDYNPYFKTFRESQPSYNQYVSKVKELIEDNPQMGIKVLRSSLADSSDYLPHRVYSAFDHKDELLLEDVRGYESRETRLIKEDGMYTEEDNNEFIVWYDQFNFKLYTGLILIWIFISFIKSRNKNSRKPVFGLDFQYHPDGRFSWEITDRNEANAYELPINQLQVHVYMNEDNKADILGLAIEDTSSENFWHFYGKDYLINESLLQKLKGLPGETIKVHTVERVFESIIEERSWKQVYTLESGEEHSYTSQYER</sequence>
<dbReference type="EMBL" id="CP028923">
    <property type="protein sequence ID" value="QCK16538.1"/>
    <property type="molecule type" value="Genomic_DNA"/>
</dbReference>
<dbReference type="AlphaFoldDB" id="A0A4D7KAW1"/>
<dbReference type="Proteomes" id="UP000298616">
    <property type="component" value="Chromosome"/>
</dbReference>
<dbReference type="KEGG" id="fpf:DCC35_18275"/>
<evidence type="ECO:0000313" key="1">
    <source>
        <dbReference type="EMBL" id="QCK16538.1"/>
    </source>
</evidence>
<evidence type="ECO:0000313" key="2">
    <source>
        <dbReference type="Proteomes" id="UP000298616"/>
    </source>
</evidence>
<accession>A0A4D7KAW1</accession>
<keyword evidence="2" id="KW-1185">Reference proteome</keyword>